<keyword evidence="5" id="KW-1185">Reference proteome</keyword>
<dbReference type="OrthoDB" id="9804948at2"/>
<comment type="caution">
    <text evidence="4">The sequence shown here is derived from an EMBL/GenBank/DDBJ whole genome shotgun (WGS) entry which is preliminary data.</text>
</comment>
<evidence type="ECO:0000256" key="2">
    <source>
        <dbReference type="ARBA" id="ARBA00023315"/>
    </source>
</evidence>
<dbReference type="AlphaFoldDB" id="A0A2Y9BP55"/>
<organism evidence="4 5">
    <name type="scientific">Faecalicatena orotica</name>
    <dbReference type="NCBI Taxonomy" id="1544"/>
    <lineage>
        <taxon>Bacteria</taxon>
        <taxon>Bacillati</taxon>
        <taxon>Bacillota</taxon>
        <taxon>Clostridia</taxon>
        <taxon>Lachnospirales</taxon>
        <taxon>Lachnospiraceae</taxon>
        <taxon>Faecalicatena</taxon>
    </lineage>
</organism>
<dbReference type="Proteomes" id="UP000245845">
    <property type="component" value="Unassembled WGS sequence"/>
</dbReference>
<keyword evidence="2" id="KW-0012">Acyltransferase</keyword>
<dbReference type="RefSeq" id="WP_109733853.1">
    <property type="nucleotide sequence ID" value="NZ_BAAACK010000005.1"/>
</dbReference>
<dbReference type="SUPFAM" id="SSF55729">
    <property type="entry name" value="Acyl-CoA N-acyltransferases (Nat)"/>
    <property type="match status" value="1"/>
</dbReference>
<dbReference type="InterPro" id="IPR050680">
    <property type="entry name" value="YpeA/RimI_acetyltransf"/>
</dbReference>
<keyword evidence="4" id="KW-0689">Ribosomal protein</keyword>
<dbReference type="PANTHER" id="PTHR43420:SF31">
    <property type="entry name" value="ACETYLTRANSFERASE"/>
    <property type="match status" value="1"/>
</dbReference>
<reference evidence="4 5" key="1">
    <citation type="submission" date="2018-05" db="EMBL/GenBank/DDBJ databases">
        <title>The Hungate 1000. A catalogue of reference genomes from the rumen microbiome.</title>
        <authorList>
            <person name="Kelly W."/>
        </authorList>
    </citation>
    <scope>NUCLEOTIDE SEQUENCE [LARGE SCALE GENOMIC DNA]</scope>
    <source>
        <strain evidence="4 5">NLAE-zl-C242</strain>
    </source>
</reference>
<dbReference type="PROSITE" id="PS51186">
    <property type="entry name" value="GNAT"/>
    <property type="match status" value="1"/>
</dbReference>
<dbReference type="CDD" id="cd04301">
    <property type="entry name" value="NAT_SF"/>
    <property type="match status" value="1"/>
</dbReference>
<protein>
    <submittedName>
        <fullName evidence="4">Ribosomal protein S18 acetylase RimI-like enzyme</fullName>
    </submittedName>
</protein>
<evidence type="ECO:0000259" key="3">
    <source>
        <dbReference type="PROSITE" id="PS51186"/>
    </source>
</evidence>
<keyword evidence="1" id="KW-0808">Transferase</keyword>
<name>A0A2Y9BP55_9FIRM</name>
<evidence type="ECO:0000313" key="5">
    <source>
        <dbReference type="Proteomes" id="UP000245845"/>
    </source>
</evidence>
<evidence type="ECO:0000256" key="1">
    <source>
        <dbReference type="ARBA" id="ARBA00022679"/>
    </source>
</evidence>
<dbReference type="Pfam" id="PF00583">
    <property type="entry name" value="Acetyltransf_1"/>
    <property type="match status" value="1"/>
</dbReference>
<gene>
    <name evidence="4" type="ORF">A8806_1234</name>
</gene>
<proteinExistence type="predicted"/>
<dbReference type="GO" id="GO:0005840">
    <property type="term" value="C:ribosome"/>
    <property type="evidence" value="ECO:0007669"/>
    <property type="project" value="UniProtKB-KW"/>
</dbReference>
<dbReference type="InterPro" id="IPR016181">
    <property type="entry name" value="Acyl_CoA_acyltransferase"/>
</dbReference>
<evidence type="ECO:0000313" key="4">
    <source>
        <dbReference type="EMBL" id="PWJ19415.1"/>
    </source>
</evidence>
<accession>A0A2Y9BP55</accession>
<dbReference type="GO" id="GO:0016747">
    <property type="term" value="F:acyltransferase activity, transferring groups other than amino-acyl groups"/>
    <property type="evidence" value="ECO:0007669"/>
    <property type="project" value="InterPro"/>
</dbReference>
<dbReference type="PANTHER" id="PTHR43420">
    <property type="entry name" value="ACETYLTRANSFERASE"/>
    <property type="match status" value="1"/>
</dbReference>
<feature type="domain" description="N-acetyltransferase" evidence="3">
    <location>
        <begin position="1"/>
        <end position="148"/>
    </location>
</feature>
<keyword evidence="4" id="KW-0687">Ribonucleoprotein</keyword>
<dbReference type="Gene3D" id="3.40.630.30">
    <property type="match status" value="1"/>
</dbReference>
<sequence>MMEHFIKDYFNDDAKRTLLNSLTREIYGFDFTDWYNNGYYTGEYIPYSIEIDGKIISNASANIMKFSQINLDGEYKERSYIQIGTVMTLPEYRRMGFAGRLIKEIIKDYRDTCDGIYLFANLSALNFYEDLGFWKSMQYKVSVKKNIVIEKKDADFIEIRKNKEKRENYLAMVKLTTCNSSFEQTNKFGLQMFYTGDFQNVYYSKSLNCFACYECNEKTLYLNSIIADKETSVRDVLAKIPDTFDRVIIGFTPKKFDLDIFDLEEYDSADNYRLFCMGNILKEIEENKLYFPEYSHA</sequence>
<dbReference type="InterPro" id="IPR000182">
    <property type="entry name" value="GNAT_dom"/>
</dbReference>
<dbReference type="EMBL" id="QGDL01000023">
    <property type="protein sequence ID" value="PWJ19415.1"/>
    <property type="molecule type" value="Genomic_DNA"/>
</dbReference>